<evidence type="ECO:0000313" key="1">
    <source>
        <dbReference type="EMBL" id="KMS53630.1"/>
    </source>
</evidence>
<dbReference type="Proteomes" id="UP000052268">
    <property type="component" value="Unassembled WGS sequence"/>
</dbReference>
<evidence type="ECO:0000313" key="2">
    <source>
        <dbReference type="Proteomes" id="UP000052268"/>
    </source>
</evidence>
<name>A0A0J8AFG7_9SPHN</name>
<organism evidence="1 2">
    <name type="scientific">Novosphingobium barchaimii LL02</name>
    <dbReference type="NCBI Taxonomy" id="1114963"/>
    <lineage>
        <taxon>Bacteria</taxon>
        <taxon>Pseudomonadati</taxon>
        <taxon>Pseudomonadota</taxon>
        <taxon>Alphaproteobacteria</taxon>
        <taxon>Sphingomonadales</taxon>
        <taxon>Sphingomonadaceae</taxon>
        <taxon>Novosphingobium</taxon>
    </lineage>
</organism>
<sequence>MVPEGRKLTTGIAYFSANARSVIIAIGGEDTLSNTSNAIVNGVKSAASI</sequence>
<comment type="caution">
    <text evidence="1">The sequence shown here is derived from an EMBL/GenBank/DDBJ whole genome shotgun (WGS) entry which is preliminary data.</text>
</comment>
<dbReference type="PATRIC" id="fig|1114963.3.peg.3440"/>
<proteinExistence type="predicted"/>
<dbReference type="AlphaFoldDB" id="A0A0J8AFG7"/>
<keyword evidence="2" id="KW-1185">Reference proteome</keyword>
<accession>A0A0J8AFG7</accession>
<gene>
    <name evidence="1" type="ORF">V474_23005</name>
</gene>
<reference evidence="1 2" key="1">
    <citation type="journal article" date="2015" name="G3 (Bethesda)">
        <title>Insights into Ongoing Evolution of the Hexachlorocyclohexane Catabolic Pathway from Comparative Genomics of Ten Sphingomonadaceae Strains.</title>
        <authorList>
            <person name="Pearce S.L."/>
            <person name="Oakeshott J.G."/>
            <person name="Pandey G."/>
        </authorList>
    </citation>
    <scope>NUCLEOTIDE SEQUENCE [LARGE SCALE GENOMIC DNA]</scope>
    <source>
        <strain evidence="1 2">LL02</strain>
    </source>
</reference>
<dbReference type="EMBL" id="JACU01000007">
    <property type="protein sequence ID" value="KMS53630.1"/>
    <property type="molecule type" value="Genomic_DNA"/>
</dbReference>
<protein>
    <submittedName>
        <fullName evidence="1">Uncharacterized protein</fullName>
    </submittedName>
</protein>